<feature type="transmembrane region" description="Helical" evidence="1">
    <location>
        <begin position="81"/>
        <end position="104"/>
    </location>
</feature>
<accession>B8HYL2</accession>
<evidence type="ECO:0000256" key="1">
    <source>
        <dbReference type="SAM" id="Phobius"/>
    </source>
</evidence>
<feature type="transmembrane region" description="Helical" evidence="1">
    <location>
        <begin position="20"/>
        <end position="37"/>
    </location>
</feature>
<name>B8HYL2_CYAP4</name>
<dbReference type="AlphaFoldDB" id="B8HYL2"/>
<dbReference type="KEGG" id="cyn:Cyan7425_4356"/>
<feature type="transmembrane region" description="Helical" evidence="1">
    <location>
        <begin position="124"/>
        <end position="146"/>
    </location>
</feature>
<feature type="transmembrane region" description="Helical" evidence="1">
    <location>
        <begin position="43"/>
        <end position="61"/>
    </location>
</feature>
<dbReference type="HOGENOM" id="CLU_124347_1_0_3"/>
<protein>
    <submittedName>
        <fullName evidence="2">Uncharacterized protein</fullName>
    </submittedName>
</protein>
<gene>
    <name evidence="2" type="ordered locus">Cyan7425_4356</name>
</gene>
<keyword evidence="1" id="KW-1133">Transmembrane helix</keyword>
<keyword evidence="1" id="KW-0472">Membrane</keyword>
<reference evidence="2" key="1">
    <citation type="submission" date="2009-01" db="EMBL/GenBank/DDBJ databases">
        <title>Complete sequence of chromosome Cyanothece sp. PCC 7425.</title>
        <authorList>
            <consortium name="US DOE Joint Genome Institute"/>
            <person name="Lucas S."/>
            <person name="Copeland A."/>
            <person name="Lapidus A."/>
            <person name="Glavina del Rio T."/>
            <person name="Dalin E."/>
            <person name="Tice H."/>
            <person name="Bruce D."/>
            <person name="Goodwin L."/>
            <person name="Pitluck S."/>
            <person name="Sims D."/>
            <person name="Meineke L."/>
            <person name="Brettin T."/>
            <person name="Detter J.C."/>
            <person name="Han C."/>
            <person name="Larimer F."/>
            <person name="Land M."/>
            <person name="Hauser L."/>
            <person name="Kyrpides N."/>
            <person name="Ovchinnikova G."/>
            <person name="Liberton M."/>
            <person name="Stoeckel J."/>
            <person name="Banerjee A."/>
            <person name="Singh A."/>
            <person name="Page L."/>
            <person name="Sato H."/>
            <person name="Zhao L."/>
            <person name="Sherman L."/>
            <person name="Pakrasi H."/>
            <person name="Richardson P."/>
        </authorList>
    </citation>
    <scope>NUCLEOTIDE SEQUENCE</scope>
    <source>
        <strain evidence="2">PCC 7425</strain>
    </source>
</reference>
<dbReference type="eggNOG" id="ENOG5033NAE">
    <property type="taxonomic scope" value="Bacteria"/>
</dbReference>
<sequence length="156" mass="17099">MRLSLTYGQQSRKGLGRVPWLVLLLVGATYMILGWQLSASPVAWRFVAHWGGSLISIFVLWSDRVTGGLLRLGPRSVVSMLILSMVVTMAVVASSVLAIGLILIAAKFLTMLEMQMVGFNRWQILFTLVLVAGLGLIAGSMLADVWDPGTTFWLFD</sequence>
<evidence type="ECO:0000313" key="2">
    <source>
        <dbReference type="EMBL" id="ACL46666.1"/>
    </source>
</evidence>
<proteinExistence type="predicted"/>
<dbReference type="EMBL" id="CP001344">
    <property type="protein sequence ID" value="ACL46666.1"/>
    <property type="molecule type" value="Genomic_DNA"/>
</dbReference>
<keyword evidence="1" id="KW-0812">Transmembrane</keyword>
<dbReference type="STRING" id="395961.Cyan7425_4356"/>
<organism evidence="2">
    <name type="scientific">Cyanothece sp. (strain PCC 7425 / ATCC 29141)</name>
    <dbReference type="NCBI Taxonomy" id="395961"/>
    <lineage>
        <taxon>Bacteria</taxon>
        <taxon>Bacillati</taxon>
        <taxon>Cyanobacteriota</taxon>
        <taxon>Cyanophyceae</taxon>
        <taxon>Gomontiellales</taxon>
        <taxon>Cyanothecaceae</taxon>
        <taxon>Cyanothece</taxon>
    </lineage>
</organism>